<accession>A0A3S3U2L6</accession>
<dbReference type="OrthoDB" id="2168082at2"/>
<dbReference type="PROSITE" id="PS50930">
    <property type="entry name" value="HTH_LYTTR"/>
    <property type="match status" value="1"/>
</dbReference>
<dbReference type="Pfam" id="PF00072">
    <property type="entry name" value="Response_reg"/>
    <property type="match status" value="1"/>
</dbReference>
<protein>
    <submittedName>
        <fullName evidence="4">Response regulator transcription factor</fullName>
    </submittedName>
</protein>
<evidence type="ECO:0000313" key="4">
    <source>
        <dbReference type="EMBL" id="RWX03460.1"/>
    </source>
</evidence>
<dbReference type="RefSeq" id="WP_128388016.1">
    <property type="nucleotide sequence ID" value="NZ_SBII01000001.1"/>
</dbReference>
<dbReference type="Proteomes" id="UP000287527">
    <property type="component" value="Unassembled WGS sequence"/>
</dbReference>
<dbReference type="GO" id="GO:0000156">
    <property type="term" value="F:phosphorelay response regulator activity"/>
    <property type="evidence" value="ECO:0007669"/>
    <property type="project" value="InterPro"/>
</dbReference>
<dbReference type="InterPro" id="IPR001789">
    <property type="entry name" value="Sig_transdc_resp-reg_receiver"/>
</dbReference>
<dbReference type="AlphaFoldDB" id="A0A3S3U2L6"/>
<organism evidence="4 5">
    <name type="scientific">Flavobacterium cerinum</name>
    <dbReference type="NCBI Taxonomy" id="2502784"/>
    <lineage>
        <taxon>Bacteria</taxon>
        <taxon>Pseudomonadati</taxon>
        <taxon>Bacteroidota</taxon>
        <taxon>Flavobacteriia</taxon>
        <taxon>Flavobacteriales</taxon>
        <taxon>Flavobacteriaceae</taxon>
        <taxon>Flavobacterium</taxon>
    </lineage>
</organism>
<evidence type="ECO:0000256" key="1">
    <source>
        <dbReference type="PROSITE-ProRule" id="PRU00169"/>
    </source>
</evidence>
<gene>
    <name evidence="4" type="ORF">EPI11_00585</name>
</gene>
<dbReference type="InterPro" id="IPR007492">
    <property type="entry name" value="LytTR_DNA-bd_dom"/>
</dbReference>
<dbReference type="InterPro" id="IPR046947">
    <property type="entry name" value="LytR-like"/>
</dbReference>
<dbReference type="Pfam" id="PF04397">
    <property type="entry name" value="LytTR"/>
    <property type="match status" value="1"/>
</dbReference>
<feature type="modified residue" description="4-aspartylphosphate" evidence="1">
    <location>
        <position position="53"/>
    </location>
</feature>
<name>A0A3S3U2L6_9FLAO</name>
<dbReference type="Gene3D" id="2.40.50.1020">
    <property type="entry name" value="LytTr DNA-binding domain"/>
    <property type="match status" value="1"/>
</dbReference>
<sequence>MNCIIVDDEPLAREGMLLLIQDIPEINVIGSFNGVNKAREFMNNNTVDLIFLDIQMPGVNGLEFAQTITDETLIIFTTAYSQYALKSYEVDAIDYLVKPIIKDRLEKAIKKALVYHNLLAKGNDKGTIESTESDFILIKSDRKYHKILFKEIVYIEGLKDYAVMYVNDHKIITAMNLKTISQYLPEETFIRVSKSYLVNSTHIDSFDNHTIYIKNTEIPIGEVYRKKFLDQYLGKNTSDKL</sequence>
<dbReference type="InterPro" id="IPR011006">
    <property type="entry name" value="CheY-like_superfamily"/>
</dbReference>
<feature type="domain" description="Response regulatory" evidence="2">
    <location>
        <begin position="2"/>
        <end position="113"/>
    </location>
</feature>
<comment type="caution">
    <text evidence="4">The sequence shown here is derived from an EMBL/GenBank/DDBJ whole genome shotgun (WGS) entry which is preliminary data.</text>
</comment>
<keyword evidence="5" id="KW-1185">Reference proteome</keyword>
<dbReference type="GO" id="GO:0003677">
    <property type="term" value="F:DNA binding"/>
    <property type="evidence" value="ECO:0007669"/>
    <property type="project" value="InterPro"/>
</dbReference>
<proteinExistence type="predicted"/>
<evidence type="ECO:0000313" key="5">
    <source>
        <dbReference type="Proteomes" id="UP000287527"/>
    </source>
</evidence>
<keyword evidence="1" id="KW-0597">Phosphoprotein</keyword>
<dbReference type="PANTHER" id="PTHR37299">
    <property type="entry name" value="TRANSCRIPTIONAL REGULATOR-RELATED"/>
    <property type="match status" value="1"/>
</dbReference>
<dbReference type="SMART" id="SM00448">
    <property type="entry name" value="REC"/>
    <property type="match status" value="1"/>
</dbReference>
<dbReference type="PROSITE" id="PS50110">
    <property type="entry name" value="RESPONSE_REGULATORY"/>
    <property type="match status" value="1"/>
</dbReference>
<dbReference type="SMART" id="SM00850">
    <property type="entry name" value="LytTR"/>
    <property type="match status" value="1"/>
</dbReference>
<evidence type="ECO:0000259" key="3">
    <source>
        <dbReference type="PROSITE" id="PS50930"/>
    </source>
</evidence>
<reference evidence="4 5" key="1">
    <citation type="submission" date="2019-01" db="EMBL/GenBank/DDBJ databases">
        <title>Flavobacterium sp. nov.,isolated from freshwater.</title>
        <authorList>
            <person name="Zhang R."/>
            <person name="Du Z.-J."/>
        </authorList>
    </citation>
    <scope>NUCLEOTIDE SEQUENCE [LARGE SCALE GENOMIC DNA]</scope>
    <source>
        <strain evidence="4 5">1E403</strain>
    </source>
</reference>
<dbReference type="Gene3D" id="3.40.50.2300">
    <property type="match status" value="1"/>
</dbReference>
<dbReference type="SUPFAM" id="SSF52172">
    <property type="entry name" value="CheY-like"/>
    <property type="match status" value="1"/>
</dbReference>
<dbReference type="PANTHER" id="PTHR37299:SF1">
    <property type="entry name" value="STAGE 0 SPORULATION PROTEIN A HOMOLOG"/>
    <property type="match status" value="1"/>
</dbReference>
<feature type="domain" description="HTH LytTR-type" evidence="3">
    <location>
        <begin position="136"/>
        <end position="207"/>
    </location>
</feature>
<dbReference type="EMBL" id="SBII01000001">
    <property type="protein sequence ID" value="RWX03460.1"/>
    <property type="molecule type" value="Genomic_DNA"/>
</dbReference>
<evidence type="ECO:0000259" key="2">
    <source>
        <dbReference type="PROSITE" id="PS50110"/>
    </source>
</evidence>